<proteinExistence type="predicted"/>
<evidence type="ECO:0000256" key="5">
    <source>
        <dbReference type="ARBA" id="ARBA00023136"/>
    </source>
</evidence>
<dbReference type="CDD" id="cd06581">
    <property type="entry name" value="TM_PBP1_LivM_like"/>
    <property type="match status" value="1"/>
</dbReference>
<dbReference type="InterPro" id="IPR043428">
    <property type="entry name" value="LivM-like"/>
</dbReference>
<reference evidence="7 8" key="1">
    <citation type="submission" date="2018-06" db="EMBL/GenBank/DDBJ databases">
        <title>Genomic Encyclopedia of Type Strains, Phase IV (KMG-IV): sequencing the most valuable type-strain genomes for metagenomic binning, comparative biology and taxonomic classification.</title>
        <authorList>
            <person name="Goeker M."/>
        </authorList>
    </citation>
    <scope>NUCLEOTIDE SEQUENCE [LARGE SCALE GENOMIC DNA]</scope>
    <source>
        <strain evidence="7 8">DSM 25520</strain>
    </source>
</reference>
<comment type="subcellular location">
    <subcellularLocation>
        <location evidence="1">Cell membrane</location>
        <topology evidence="1">Multi-pass membrane protein</topology>
    </subcellularLocation>
</comment>
<evidence type="ECO:0000256" key="1">
    <source>
        <dbReference type="ARBA" id="ARBA00004651"/>
    </source>
</evidence>
<protein>
    <submittedName>
        <fullName evidence="7">Branched-chain amino acid transport system permease protein</fullName>
    </submittedName>
</protein>
<dbReference type="GO" id="GO:0015658">
    <property type="term" value="F:branched-chain amino acid transmembrane transporter activity"/>
    <property type="evidence" value="ECO:0007669"/>
    <property type="project" value="InterPro"/>
</dbReference>
<dbReference type="PANTHER" id="PTHR30482:SF17">
    <property type="entry name" value="ABC TRANSPORTER ATP-BINDING PROTEIN"/>
    <property type="match status" value="1"/>
</dbReference>
<keyword evidence="2" id="KW-1003">Cell membrane</keyword>
<dbReference type="AlphaFoldDB" id="A0A366H9S8"/>
<evidence type="ECO:0000313" key="7">
    <source>
        <dbReference type="EMBL" id="RBP38904.1"/>
    </source>
</evidence>
<keyword evidence="3 6" id="KW-0812">Transmembrane</keyword>
<feature type="transmembrane region" description="Helical" evidence="6">
    <location>
        <begin position="115"/>
        <end position="133"/>
    </location>
</feature>
<dbReference type="PROSITE" id="PS51257">
    <property type="entry name" value="PROKAR_LIPOPROTEIN"/>
    <property type="match status" value="1"/>
</dbReference>
<keyword evidence="8" id="KW-1185">Reference proteome</keyword>
<accession>A0A366H9S8</accession>
<organism evidence="7 8">
    <name type="scientific">Eoetvoesiella caeni</name>
    <dbReference type="NCBI Taxonomy" id="645616"/>
    <lineage>
        <taxon>Bacteria</taxon>
        <taxon>Pseudomonadati</taxon>
        <taxon>Pseudomonadota</taxon>
        <taxon>Betaproteobacteria</taxon>
        <taxon>Burkholderiales</taxon>
        <taxon>Alcaligenaceae</taxon>
        <taxon>Eoetvoesiella</taxon>
    </lineage>
</organism>
<name>A0A366H9S8_9BURK</name>
<feature type="transmembrane region" description="Helical" evidence="6">
    <location>
        <begin position="283"/>
        <end position="302"/>
    </location>
</feature>
<feature type="transmembrane region" description="Helical" evidence="6">
    <location>
        <begin position="63"/>
        <end position="80"/>
    </location>
</feature>
<feature type="transmembrane region" description="Helical" evidence="6">
    <location>
        <begin position="36"/>
        <end position="56"/>
    </location>
</feature>
<keyword evidence="5 6" id="KW-0472">Membrane</keyword>
<dbReference type="GO" id="GO:0005886">
    <property type="term" value="C:plasma membrane"/>
    <property type="evidence" value="ECO:0007669"/>
    <property type="project" value="UniProtKB-SubCell"/>
</dbReference>
<sequence length="332" mass="36383">MFKNKSALWIAFLFLVLACIPFVAHALDEPFYVTFFARVLVYALAACALNVVLGLAGLVSFGHAMFIGLGCYAVGILSHYGISSGWIQLLATIAVCVVVALVVGTVCLRTSGIGFIMITLAFSQMFYFLMISLTEFGGDDGLNIYEPSDFGLFQLGGSNEVYWAAWALLLALVVFLLRFRNSPFGMVLRATHINPRRVDAFGYSVFWVQLAAYVLSGVITGFAGFLLANLTSFASPSYIAWHVSGELIVMVVIGGIGLVTGPIIGAIAFLLLEEILKGWTTHWMLVMGPVIVLIALLGRNQFSWLKVYFNRPKPALNKAELVNERRLARETR</sequence>
<dbReference type="EMBL" id="QNRQ01000006">
    <property type="protein sequence ID" value="RBP38904.1"/>
    <property type="molecule type" value="Genomic_DNA"/>
</dbReference>
<comment type="caution">
    <text evidence="7">The sequence shown here is derived from an EMBL/GenBank/DDBJ whole genome shotgun (WGS) entry which is preliminary data.</text>
</comment>
<evidence type="ECO:0000256" key="2">
    <source>
        <dbReference type="ARBA" id="ARBA00022475"/>
    </source>
</evidence>
<evidence type="ECO:0000256" key="6">
    <source>
        <dbReference type="SAM" id="Phobius"/>
    </source>
</evidence>
<gene>
    <name evidence="7" type="ORF">DFR37_106199</name>
</gene>
<feature type="transmembrane region" description="Helical" evidence="6">
    <location>
        <begin position="86"/>
        <end position="108"/>
    </location>
</feature>
<dbReference type="OrthoDB" id="8846334at2"/>
<evidence type="ECO:0000256" key="3">
    <source>
        <dbReference type="ARBA" id="ARBA00022692"/>
    </source>
</evidence>
<evidence type="ECO:0000256" key="4">
    <source>
        <dbReference type="ARBA" id="ARBA00022989"/>
    </source>
</evidence>
<feature type="transmembrane region" description="Helical" evidence="6">
    <location>
        <begin position="161"/>
        <end position="179"/>
    </location>
</feature>
<keyword evidence="4 6" id="KW-1133">Transmembrane helix</keyword>
<dbReference type="RefSeq" id="WP_113933762.1">
    <property type="nucleotide sequence ID" value="NZ_JACCEU010000007.1"/>
</dbReference>
<dbReference type="PANTHER" id="PTHR30482">
    <property type="entry name" value="HIGH-AFFINITY BRANCHED-CHAIN AMINO ACID TRANSPORT SYSTEM PERMEASE"/>
    <property type="match status" value="1"/>
</dbReference>
<dbReference type="InterPro" id="IPR001851">
    <property type="entry name" value="ABC_transp_permease"/>
</dbReference>
<dbReference type="Pfam" id="PF02653">
    <property type="entry name" value="BPD_transp_2"/>
    <property type="match status" value="1"/>
</dbReference>
<feature type="transmembrane region" description="Helical" evidence="6">
    <location>
        <begin position="200"/>
        <end position="227"/>
    </location>
</feature>
<evidence type="ECO:0000313" key="8">
    <source>
        <dbReference type="Proteomes" id="UP000253628"/>
    </source>
</evidence>
<feature type="transmembrane region" description="Helical" evidence="6">
    <location>
        <begin position="247"/>
        <end position="271"/>
    </location>
</feature>
<dbReference type="Proteomes" id="UP000253628">
    <property type="component" value="Unassembled WGS sequence"/>
</dbReference>